<feature type="region of interest" description="Disordered" evidence="2">
    <location>
        <begin position="295"/>
        <end position="339"/>
    </location>
</feature>
<dbReference type="PANTHER" id="PTHR35369">
    <property type="entry name" value="BLR3025 PROTEIN-RELATED"/>
    <property type="match status" value="1"/>
</dbReference>
<dbReference type="PANTHER" id="PTHR35369:SF2">
    <property type="entry name" value="BLR3025 PROTEIN"/>
    <property type="match status" value="1"/>
</dbReference>
<keyword evidence="1" id="KW-0227">DNA damage</keyword>
<comment type="caution">
    <text evidence="4">The sequence shown here is derived from an EMBL/GenBank/DDBJ whole genome shotgun (WGS) entry which is preliminary data.</text>
</comment>
<sequence length="551" mass="57902">MPSAGVEEVPVAVVAQGRVVACSTEARALGVRRRMRLREAQQRCPGLRVVERDLAAETRDFEPLAARIEQRVVPRLEVLRPGLLAFPARGAARYWGGEEALADKVLEVVAEVGVEGRTGVADTLFAAALAARSGRPARAVPVDGAAGFLAPYPVGVLGRRELTQLLARLGLATVGDFAALPADRVLARFGPPGAAAHRTARGLEARVPHTRVAGTDRSAAVEFEPAERAVEPVVFRAKALAEELHGMLRRAGLTCSRVEVGVRLTDGRRLARMWRHEGLSALAVAERVRWQLAAWQQSGGASSPGDEEGDEPPGEPTPASCNGVEPTGIAGLTLTPDGLHAEEGRQGELFDSGAATREEVERAAGRLQAMLGHGAVTRVELGGGRGPGEQVLRVPFGEPGETAAGSGTAGRTGSGTAGRTGGPGRAGTGPGAARTGPADGRTEARWVGRLPAPHPAVVYREPLPAHLWDVAGALVEVSGRAVLSAPPARLEVVGRGAVRVTGWAGPWPVLEQWWDPSLDRRLARLQIATADGRAWLVQVAEGRWRVEACYG</sequence>
<dbReference type="AlphaFoldDB" id="A0A949N2M8"/>
<evidence type="ECO:0000256" key="1">
    <source>
        <dbReference type="ARBA" id="ARBA00022763"/>
    </source>
</evidence>
<dbReference type="Pfam" id="PF00817">
    <property type="entry name" value="IMS"/>
    <property type="match status" value="1"/>
</dbReference>
<evidence type="ECO:0000256" key="2">
    <source>
        <dbReference type="SAM" id="MobiDB-lite"/>
    </source>
</evidence>
<gene>
    <name evidence="4" type="ORF">JGS22_016185</name>
</gene>
<dbReference type="GO" id="GO:0006281">
    <property type="term" value="P:DNA repair"/>
    <property type="evidence" value="ECO:0007669"/>
    <property type="project" value="InterPro"/>
</dbReference>
<dbReference type="Proteomes" id="UP000694501">
    <property type="component" value="Unassembled WGS sequence"/>
</dbReference>
<organism evidence="4 5">
    <name type="scientific">Streptomyces tardus</name>
    <dbReference type="NCBI Taxonomy" id="2780544"/>
    <lineage>
        <taxon>Bacteria</taxon>
        <taxon>Bacillati</taxon>
        <taxon>Actinomycetota</taxon>
        <taxon>Actinomycetes</taxon>
        <taxon>Kitasatosporales</taxon>
        <taxon>Streptomycetaceae</taxon>
        <taxon>Streptomyces</taxon>
    </lineage>
</organism>
<evidence type="ECO:0000313" key="5">
    <source>
        <dbReference type="Proteomes" id="UP000694501"/>
    </source>
</evidence>
<feature type="domain" description="UmuC" evidence="3">
    <location>
        <begin position="1"/>
        <end position="62"/>
    </location>
</feature>
<protein>
    <submittedName>
        <fullName evidence="4">DNA polymerase Y family protein</fullName>
    </submittedName>
</protein>
<evidence type="ECO:0000313" key="4">
    <source>
        <dbReference type="EMBL" id="MBU7599105.1"/>
    </source>
</evidence>
<dbReference type="EMBL" id="JAELVF020000001">
    <property type="protein sequence ID" value="MBU7599105.1"/>
    <property type="molecule type" value="Genomic_DNA"/>
</dbReference>
<dbReference type="PROSITE" id="PS50173">
    <property type="entry name" value="UMUC"/>
    <property type="match status" value="1"/>
</dbReference>
<evidence type="ECO:0000259" key="3">
    <source>
        <dbReference type="PROSITE" id="PS50173"/>
    </source>
</evidence>
<dbReference type="CDD" id="cd03468">
    <property type="entry name" value="PolY_like"/>
    <property type="match status" value="1"/>
</dbReference>
<reference evidence="4" key="1">
    <citation type="submission" date="2021-06" db="EMBL/GenBank/DDBJ databases">
        <title>Sequencing of actinobacteria type strains.</title>
        <authorList>
            <person name="Nguyen G.-S."/>
            <person name="Wentzel A."/>
        </authorList>
    </citation>
    <scope>NUCLEOTIDE SEQUENCE</scope>
    <source>
        <strain evidence="4">P38-E01</strain>
    </source>
</reference>
<feature type="region of interest" description="Disordered" evidence="2">
    <location>
        <begin position="398"/>
        <end position="440"/>
    </location>
</feature>
<feature type="compositionally biased region" description="Gly residues" evidence="2">
    <location>
        <begin position="407"/>
        <end position="430"/>
    </location>
</feature>
<dbReference type="InterPro" id="IPR050356">
    <property type="entry name" value="SulA_CellDiv_inhibitor"/>
</dbReference>
<proteinExistence type="predicted"/>
<dbReference type="InterPro" id="IPR001126">
    <property type="entry name" value="UmuC"/>
</dbReference>
<accession>A0A949N2M8</accession>
<keyword evidence="5" id="KW-1185">Reference proteome</keyword>
<name>A0A949N2M8_9ACTN</name>